<dbReference type="OrthoDB" id="5124978at2"/>
<comment type="caution">
    <text evidence="2">The sequence shown here is derived from an EMBL/GenBank/DDBJ whole genome shotgun (WGS) entry which is preliminary data.</text>
</comment>
<feature type="transmembrane region" description="Helical" evidence="1">
    <location>
        <begin position="52"/>
        <end position="69"/>
    </location>
</feature>
<protein>
    <submittedName>
        <fullName evidence="2">Uncharacterized protein</fullName>
    </submittedName>
</protein>
<keyword evidence="1" id="KW-0812">Transmembrane</keyword>
<evidence type="ECO:0000313" key="3">
    <source>
        <dbReference type="Proteomes" id="UP000244893"/>
    </source>
</evidence>
<accession>A0A2V1HSI9</accession>
<feature type="transmembrane region" description="Helical" evidence="1">
    <location>
        <begin position="24"/>
        <end position="45"/>
    </location>
</feature>
<keyword evidence="1" id="KW-1133">Transmembrane helix</keyword>
<proteinExistence type="predicted"/>
<dbReference type="AlphaFoldDB" id="A0A2V1HSI9"/>
<keyword evidence="1" id="KW-0472">Membrane</keyword>
<evidence type="ECO:0000313" key="2">
    <source>
        <dbReference type="EMBL" id="PVZ93920.1"/>
    </source>
</evidence>
<feature type="transmembrane region" description="Helical" evidence="1">
    <location>
        <begin position="81"/>
        <end position="102"/>
    </location>
</feature>
<organism evidence="2 3">
    <name type="scientific">Amnibacterium flavum</name>
    <dbReference type="NCBI Taxonomy" id="2173173"/>
    <lineage>
        <taxon>Bacteria</taxon>
        <taxon>Bacillati</taxon>
        <taxon>Actinomycetota</taxon>
        <taxon>Actinomycetes</taxon>
        <taxon>Micrococcales</taxon>
        <taxon>Microbacteriaceae</taxon>
        <taxon>Amnibacterium</taxon>
    </lineage>
</organism>
<dbReference type="Proteomes" id="UP000244893">
    <property type="component" value="Unassembled WGS sequence"/>
</dbReference>
<gene>
    <name evidence="2" type="ORF">DDQ50_09100</name>
</gene>
<name>A0A2V1HSI9_9MICO</name>
<keyword evidence="3" id="KW-1185">Reference proteome</keyword>
<reference evidence="2 3" key="1">
    <citation type="submission" date="2018-05" db="EMBL/GenBank/DDBJ databases">
        <title>Amnibacterium sp. M8JJ-5, whole genome shotgun sequence.</title>
        <authorList>
            <person name="Tuo L."/>
        </authorList>
    </citation>
    <scope>NUCLEOTIDE SEQUENCE [LARGE SCALE GENOMIC DNA]</scope>
    <source>
        <strain evidence="2 3">M8JJ-5</strain>
    </source>
</reference>
<sequence>MFIGFLVGLAGVIALDLVAIWPLHDVAGTASAAIAAGVGLVAVVAVRAARELWVAAAVVGVTLFAADLLDGTIEFDNLVPTVSMLCLAVLPALLGSLIVRGFRRMVTLELDRVLVQSTVSAPRYAVGMLASEELARLDLAAEQLLEGIASGATPLPLEPKLAQRSASLATELRLHLIEGRRETWLHHAITESEMLGRRVTLSDPGTLAGLLDPRQRDGLFSAVWLLAGEAGTKAAKQGRTLKLTLGPVAADRDMGPLHKVLVPITIETTGVARGRVDPATWDAIRRVGKHVDSMRAGSLRVEIECVADNPADS</sequence>
<dbReference type="EMBL" id="QEOP01000002">
    <property type="protein sequence ID" value="PVZ93920.1"/>
    <property type="molecule type" value="Genomic_DNA"/>
</dbReference>
<evidence type="ECO:0000256" key="1">
    <source>
        <dbReference type="SAM" id="Phobius"/>
    </source>
</evidence>